<dbReference type="eggNOG" id="KOG0318">
    <property type="taxonomic scope" value="Eukaryota"/>
</dbReference>
<dbReference type="SUPFAM" id="SSF50978">
    <property type="entry name" value="WD40 repeat-like"/>
    <property type="match status" value="1"/>
</dbReference>
<dbReference type="FunFam" id="2.130.10.10:FF:000102">
    <property type="entry name" value="Actin-interacting protein 1"/>
    <property type="match status" value="1"/>
</dbReference>
<organism evidence="4">
    <name type="scientific">Fonticula alba</name>
    <name type="common">Slime mold</name>
    <dbReference type="NCBI Taxonomy" id="691883"/>
    <lineage>
        <taxon>Eukaryota</taxon>
        <taxon>Rotosphaerida</taxon>
        <taxon>Fonticulaceae</taxon>
        <taxon>Fonticula</taxon>
    </lineage>
</organism>
<dbReference type="InterPro" id="IPR001680">
    <property type="entry name" value="WD40_rpt"/>
</dbReference>
<dbReference type="OMA" id="FYQGPPF"/>
<dbReference type="STRING" id="691883.A0A058ZE24"/>
<evidence type="ECO:0000256" key="1">
    <source>
        <dbReference type="ARBA" id="ARBA00022574"/>
    </source>
</evidence>
<evidence type="ECO:0000313" key="5">
    <source>
        <dbReference type="Proteomes" id="UP000030693"/>
    </source>
</evidence>
<dbReference type="PROSITE" id="PS50082">
    <property type="entry name" value="WD_REPEATS_2"/>
    <property type="match status" value="5"/>
</dbReference>
<feature type="repeat" description="WD" evidence="3">
    <location>
        <begin position="191"/>
        <end position="232"/>
    </location>
</feature>
<dbReference type="AlphaFoldDB" id="A0A058ZE24"/>
<evidence type="ECO:0000256" key="3">
    <source>
        <dbReference type="PROSITE-ProRule" id="PRU00221"/>
    </source>
</evidence>
<dbReference type="RefSeq" id="XP_009493779.1">
    <property type="nucleotide sequence ID" value="XM_009495504.1"/>
</dbReference>
<dbReference type="GO" id="GO:0030042">
    <property type="term" value="P:actin filament depolymerization"/>
    <property type="evidence" value="ECO:0007669"/>
    <property type="project" value="TreeGrafter"/>
</dbReference>
<dbReference type="PANTHER" id="PTHR19856:SF0">
    <property type="entry name" value="WD REPEAT-CONTAINING PROTEIN 1"/>
    <property type="match status" value="1"/>
</dbReference>
<dbReference type="SUPFAM" id="SSF50998">
    <property type="entry name" value="Quinoprotein alcohol dehydrogenase-like"/>
    <property type="match status" value="1"/>
</dbReference>
<accession>A0A058ZE24</accession>
<feature type="repeat" description="WD" evidence="3">
    <location>
        <begin position="551"/>
        <end position="584"/>
    </location>
</feature>
<feature type="repeat" description="WD" evidence="3">
    <location>
        <begin position="59"/>
        <end position="91"/>
    </location>
</feature>
<name>A0A058ZE24_FONAL</name>
<dbReference type="InterPro" id="IPR020472">
    <property type="entry name" value="WD40_PAC1"/>
</dbReference>
<sequence>MAPPKTVYAALPATTRGFATHMFSGTTPGPKGFGPNVVYTNGRSVFIRNIQDPTIADQYSGHAHNTTVAAYSPSGYYIASADVSGTVRIWDTTQRGENPLKIELKVLGGEIKDLAWDSESKRIIVVGQGSERFGHAFLFDSGSSCGEISGHSKVINSCAIKPSRPFRAVTGSDDFNVNFFEGPPFKFKQSNRDHTRFVNCVRFAPDGSLFASVGADSQILVFDGRDGSLVGKMDEASAHKGTIYSLAWSPCSKEILTASGDRTCKLWNVESRTCIATFTMGPSPNDQQVGCLIDPAGQLLSLSLSGAINYLNRDQPEGPPLRVVNGHSRPVMSLAYMPESNTLVSGDNSGHVMHWDVATGASTVVLQADAKPGHSNQVSFILAQGPTHAVSIGLDDTVRAVEVEKPAFGSAVHALPSQPTAAAAHPNFSVIGTNDGMLHLLSAADEGPFRVLSSINAKLPGTAVASLAISPCGTEVAAGASQNGTIHVFTIEGQSLLVEKPAFTLADSNRATVSSLAYSPDGLWLAAGDSVNQVVVYKRDSSGYTSQGEDWVYHVSRITSLAWSSDSKHLASGSVDTHVYVWRIGADGKPSSNKTALLHSHVGQVSALAWIEPKGKPEGDELLLASAGQDGCVKFWPVPI</sequence>
<dbReference type="Gene3D" id="2.130.10.10">
    <property type="entry name" value="YVTN repeat-like/Quinoprotein amine dehydrogenase"/>
    <property type="match status" value="2"/>
</dbReference>
<evidence type="ECO:0000313" key="4">
    <source>
        <dbReference type="EMBL" id="KCV72201.1"/>
    </source>
</evidence>
<dbReference type="GO" id="GO:0051015">
    <property type="term" value="F:actin filament binding"/>
    <property type="evidence" value="ECO:0007669"/>
    <property type="project" value="TreeGrafter"/>
</dbReference>
<dbReference type="InterPro" id="IPR015943">
    <property type="entry name" value="WD40/YVTN_repeat-like_dom_sf"/>
</dbReference>
<dbReference type="EMBL" id="KB932202">
    <property type="protein sequence ID" value="KCV72201.1"/>
    <property type="molecule type" value="Genomic_DNA"/>
</dbReference>
<dbReference type="GeneID" id="20526325"/>
<evidence type="ECO:0000256" key="2">
    <source>
        <dbReference type="ARBA" id="ARBA00022737"/>
    </source>
</evidence>
<gene>
    <name evidence="4" type="ORF">H696_01600</name>
</gene>
<dbReference type="GO" id="GO:0030864">
    <property type="term" value="C:cortical actin cytoskeleton"/>
    <property type="evidence" value="ECO:0007669"/>
    <property type="project" value="TreeGrafter"/>
</dbReference>
<keyword evidence="5" id="KW-1185">Reference proteome</keyword>
<keyword evidence="1 3" id="KW-0853">WD repeat</keyword>
<dbReference type="Proteomes" id="UP000030693">
    <property type="component" value="Unassembled WGS sequence"/>
</dbReference>
<feature type="repeat" description="WD" evidence="3">
    <location>
        <begin position="324"/>
        <end position="365"/>
    </location>
</feature>
<dbReference type="PROSITE" id="PS00678">
    <property type="entry name" value="WD_REPEATS_1"/>
    <property type="match status" value="1"/>
</dbReference>
<dbReference type="OrthoDB" id="2306at2759"/>
<dbReference type="InterPro" id="IPR019775">
    <property type="entry name" value="WD40_repeat_CS"/>
</dbReference>
<dbReference type="InterPro" id="IPR011047">
    <property type="entry name" value="Quinoprotein_ADH-like_sf"/>
</dbReference>
<proteinExistence type="predicted"/>
<dbReference type="Pfam" id="PF00400">
    <property type="entry name" value="WD40"/>
    <property type="match status" value="8"/>
</dbReference>
<keyword evidence="2" id="KW-0677">Repeat</keyword>
<dbReference type="PROSITE" id="PS50294">
    <property type="entry name" value="WD_REPEATS_REGION"/>
    <property type="match status" value="4"/>
</dbReference>
<dbReference type="PRINTS" id="PR00320">
    <property type="entry name" value="GPROTEINBRPT"/>
</dbReference>
<dbReference type="PANTHER" id="PTHR19856">
    <property type="entry name" value="WD-REPEATCONTAINING PROTEIN WDR1"/>
    <property type="match status" value="1"/>
</dbReference>
<feature type="repeat" description="WD" evidence="3">
    <location>
        <begin position="236"/>
        <end position="277"/>
    </location>
</feature>
<dbReference type="CDD" id="cd00200">
    <property type="entry name" value="WD40"/>
    <property type="match status" value="1"/>
</dbReference>
<dbReference type="SMART" id="SM00320">
    <property type="entry name" value="WD40"/>
    <property type="match status" value="9"/>
</dbReference>
<dbReference type="InterPro" id="IPR036322">
    <property type="entry name" value="WD40_repeat_dom_sf"/>
</dbReference>
<reference evidence="4" key="1">
    <citation type="submission" date="2013-04" db="EMBL/GenBank/DDBJ databases">
        <title>The Genome Sequence of Fonticula alba ATCC 38817.</title>
        <authorList>
            <consortium name="The Broad Institute Genomics Platform"/>
            <person name="Russ C."/>
            <person name="Cuomo C."/>
            <person name="Burger G."/>
            <person name="Gray M.W."/>
            <person name="Holland P.W.H."/>
            <person name="King N."/>
            <person name="Lang F.B.F."/>
            <person name="Roger A.J."/>
            <person name="Ruiz-Trillo I."/>
            <person name="Brown M."/>
            <person name="Walker B."/>
            <person name="Young S."/>
            <person name="Zeng Q."/>
            <person name="Gargeya S."/>
            <person name="Fitzgerald M."/>
            <person name="Haas B."/>
            <person name="Abouelleil A."/>
            <person name="Allen A.W."/>
            <person name="Alvarado L."/>
            <person name="Arachchi H.M."/>
            <person name="Berlin A.M."/>
            <person name="Chapman S.B."/>
            <person name="Gainer-Dewar J."/>
            <person name="Goldberg J."/>
            <person name="Griggs A."/>
            <person name="Gujja S."/>
            <person name="Hansen M."/>
            <person name="Howarth C."/>
            <person name="Imamovic A."/>
            <person name="Ireland A."/>
            <person name="Larimer J."/>
            <person name="McCowan C."/>
            <person name="Murphy C."/>
            <person name="Pearson M."/>
            <person name="Poon T.W."/>
            <person name="Priest M."/>
            <person name="Roberts A."/>
            <person name="Saif S."/>
            <person name="Shea T."/>
            <person name="Sisk P."/>
            <person name="Sykes S."/>
            <person name="Wortman J."/>
            <person name="Nusbaum C."/>
            <person name="Birren B."/>
        </authorList>
    </citation>
    <scope>NUCLEOTIDE SEQUENCE [LARGE SCALE GENOMIC DNA]</scope>
    <source>
        <strain evidence="4">ATCC 38817</strain>
    </source>
</reference>
<protein>
    <submittedName>
        <fullName evidence="4">Uncharacterized protein</fullName>
    </submittedName>
</protein>